<dbReference type="SUPFAM" id="SSF54695">
    <property type="entry name" value="POZ domain"/>
    <property type="match status" value="1"/>
</dbReference>
<feature type="compositionally biased region" description="Polar residues" evidence="1">
    <location>
        <begin position="356"/>
        <end position="378"/>
    </location>
</feature>
<dbReference type="PANTHER" id="PTHR47843:SF2">
    <property type="entry name" value="BTB DOMAIN-CONTAINING PROTEIN"/>
    <property type="match status" value="1"/>
</dbReference>
<reference evidence="3 4" key="1">
    <citation type="journal article" date="2018" name="New Phytol.">
        <title>Comparative genomics and transcriptomics depict ericoid mycorrhizal fungi as versatile saprotrophs and plant mutualists.</title>
        <authorList>
            <person name="Martino E."/>
            <person name="Morin E."/>
            <person name="Grelet G.A."/>
            <person name="Kuo A."/>
            <person name="Kohler A."/>
            <person name="Daghino S."/>
            <person name="Barry K.W."/>
            <person name="Cichocki N."/>
            <person name="Clum A."/>
            <person name="Dockter R.B."/>
            <person name="Hainaut M."/>
            <person name="Kuo R.C."/>
            <person name="LaButti K."/>
            <person name="Lindahl B.D."/>
            <person name="Lindquist E.A."/>
            <person name="Lipzen A."/>
            <person name="Khouja H.R."/>
            <person name="Magnuson J."/>
            <person name="Murat C."/>
            <person name="Ohm R.A."/>
            <person name="Singer S.W."/>
            <person name="Spatafora J.W."/>
            <person name="Wang M."/>
            <person name="Veneault-Fourrey C."/>
            <person name="Henrissat B."/>
            <person name="Grigoriev I.V."/>
            <person name="Martin F.M."/>
            <person name="Perotto S."/>
        </authorList>
    </citation>
    <scope>NUCLEOTIDE SEQUENCE [LARGE SCALE GENOMIC DNA]</scope>
    <source>
        <strain evidence="3 4">ATCC 22711</strain>
    </source>
</reference>
<gene>
    <name evidence="3" type="ORF">M430DRAFT_18445</name>
</gene>
<feature type="region of interest" description="Disordered" evidence="1">
    <location>
        <begin position="133"/>
        <end position="209"/>
    </location>
</feature>
<dbReference type="Proteomes" id="UP000241818">
    <property type="component" value="Unassembled WGS sequence"/>
</dbReference>
<dbReference type="EMBL" id="KZ679010">
    <property type="protein sequence ID" value="PSS20283.1"/>
    <property type="molecule type" value="Genomic_DNA"/>
</dbReference>
<evidence type="ECO:0000259" key="2">
    <source>
        <dbReference type="PROSITE" id="PS50097"/>
    </source>
</evidence>
<dbReference type="PROSITE" id="PS50097">
    <property type="entry name" value="BTB"/>
    <property type="match status" value="1"/>
</dbReference>
<evidence type="ECO:0000256" key="1">
    <source>
        <dbReference type="SAM" id="MobiDB-lite"/>
    </source>
</evidence>
<feature type="region of interest" description="Disordered" evidence="1">
    <location>
        <begin position="1"/>
        <end position="98"/>
    </location>
</feature>
<protein>
    <recommendedName>
        <fullName evidence="2">BTB domain-containing protein</fullName>
    </recommendedName>
</protein>
<feature type="domain" description="BTB" evidence="2">
    <location>
        <begin position="413"/>
        <end position="486"/>
    </location>
</feature>
<feature type="region of interest" description="Disordered" evidence="1">
    <location>
        <begin position="249"/>
        <end position="324"/>
    </location>
</feature>
<name>A0A2T3B3R2_AMORE</name>
<proteinExistence type="predicted"/>
<feature type="compositionally biased region" description="Low complexity" evidence="1">
    <location>
        <begin position="286"/>
        <end position="297"/>
    </location>
</feature>
<feature type="compositionally biased region" description="Low complexity" evidence="1">
    <location>
        <begin position="156"/>
        <end position="166"/>
    </location>
</feature>
<evidence type="ECO:0000313" key="4">
    <source>
        <dbReference type="Proteomes" id="UP000241818"/>
    </source>
</evidence>
<accession>A0A2T3B3R2</accession>
<dbReference type="Gene3D" id="3.30.710.10">
    <property type="entry name" value="Potassium Channel Kv1.1, Chain A"/>
    <property type="match status" value="1"/>
</dbReference>
<dbReference type="CDD" id="cd18186">
    <property type="entry name" value="BTB_POZ_ZBTB_KLHL-like"/>
    <property type="match status" value="1"/>
</dbReference>
<dbReference type="Pfam" id="PF00651">
    <property type="entry name" value="BTB"/>
    <property type="match status" value="1"/>
</dbReference>
<sequence>MNSKDPTAASSDSSPPASAKKERVPWSAATRYKSSALPASYPDYGPLPEHQIQSNRVASSPIATPAPPNSTAPTATSGDGSTPAPAKKARRPWSAATRYKSSALPACFPDYGHLPEHQIPSNRVTASNQIATPALPSSTTLTGPMKNTSNTRGPDSRSNNNSYSVNRRAEDRTSEYNMPARSTGNNNRRTNNYNQEPNTSDHGLPRRPEWSENRWPSHYSLSSRTQNLRHHNYNKPSSACSPPALLKHAELYNPSPNPTSSQVTRYGDPGSNLYQSPTSQQAGYESSSANTSQYSSSQIRQATSQHPDHYTRPANEKPTSTSFQSAGLSNLTIQSQSFEQTLSQIDRAASSKRKATSPQPTIEGNPAVNSKRQAISSKSGEDNKQSIALTPQPPTAVPDAKLREGVNFAIPQPMVTVLVGSGANLAKFFLHKSATIQSPFFDKAFQKGPKSFIERDNQTMELPDVEVPIFGVLVNWLYTQKVELADDRPLTLLEAAKLWTVAGRCLFPTLQNKAMELVAIKLCSVKDGEPTEEEMKEFCHYAYETEEYTLLKKMAAEQMTRVVNEGNIDKWLKEFPMAMKDDFTKALVRELAAVPDHKVIGHSLLKYFVEESEWDIRV</sequence>
<feature type="compositionally biased region" description="Low complexity" evidence="1">
    <location>
        <begin position="1"/>
        <end position="18"/>
    </location>
</feature>
<dbReference type="AlphaFoldDB" id="A0A2T3B3R2"/>
<dbReference type="PANTHER" id="PTHR47843">
    <property type="entry name" value="BTB DOMAIN-CONTAINING PROTEIN-RELATED"/>
    <property type="match status" value="1"/>
</dbReference>
<feature type="compositionally biased region" description="Polar residues" evidence="1">
    <location>
        <begin position="272"/>
        <end position="285"/>
    </location>
</feature>
<dbReference type="InParanoid" id="A0A2T3B3R2"/>
<dbReference type="InterPro" id="IPR000210">
    <property type="entry name" value="BTB/POZ_dom"/>
</dbReference>
<organism evidence="3 4">
    <name type="scientific">Amorphotheca resinae ATCC 22711</name>
    <dbReference type="NCBI Taxonomy" id="857342"/>
    <lineage>
        <taxon>Eukaryota</taxon>
        <taxon>Fungi</taxon>
        <taxon>Dikarya</taxon>
        <taxon>Ascomycota</taxon>
        <taxon>Pezizomycotina</taxon>
        <taxon>Leotiomycetes</taxon>
        <taxon>Helotiales</taxon>
        <taxon>Amorphothecaceae</taxon>
        <taxon>Amorphotheca</taxon>
    </lineage>
</organism>
<feature type="compositionally biased region" description="Basic and acidic residues" evidence="1">
    <location>
        <begin position="306"/>
        <end position="315"/>
    </location>
</feature>
<feature type="compositionally biased region" description="Low complexity" evidence="1">
    <location>
        <begin position="185"/>
        <end position="194"/>
    </location>
</feature>
<feature type="region of interest" description="Disordered" evidence="1">
    <location>
        <begin position="344"/>
        <end position="398"/>
    </location>
</feature>
<dbReference type="GeneID" id="36571956"/>
<feature type="compositionally biased region" description="Polar residues" evidence="1">
    <location>
        <begin position="133"/>
        <end position="153"/>
    </location>
</feature>
<keyword evidence="4" id="KW-1185">Reference proteome</keyword>
<evidence type="ECO:0000313" key="3">
    <source>
        <dbReference type="EMBL" id="PSS20283.1"/>
    </source>
</evidence>
<dbReference type="RefSeq" id="XP_024721553.1">
    <property type="nucleotide sequence ID" value="XM_024863875.1"/>
</dbReference>
<dbReference type="InterPro" id="IPR011333">
    <property type="entry name" value="SKP1/BTB/POZ_sf"/>
</dbReference>
<dbReference type="OrthoDB" id="3556558at2759"/>